<protein>
    <recommendedName>
        <fullName evidence="3">Reverse transcriptase domain-containing protein</fullName>
    </recommendedName>
</protein>
<dbReference type="Proteomes" id="UP000266861">
    <property type="component" value="Unassembled WGS sequence"/>
</dbReference>
<dbReference type="EMBL" id="PQFF01000546">
    <property type="protein sequence ID" value="RHZ45532.1"/>
    <property type="molecule type" value="Genomic_DNA"/>
</dbReference>
<dbReference type="PANTHER" id="PTHR19446">
    <property type="entry name" value="REVERSE TRANSCRIPTASES"/>
    <property type="match status" value="1"/>
</dbReference>
<keyword evidence="2" id="KW-1185">Reference proteome</keyword>
<evidence type="ECO:0008006" key="3">
    <source>
        <dbReference type="Google" id="ProtNLM"/>
    </source>
</evidence>
<accession>A0A397G3D8</accession>
<evidence type="ECO:0000313" key="2">
    <source>
        <dbReference type="Proteomes" id="UP000266861"/>
    </source>
</evidence>
<proteinExistence type="predicted"/>
<dbReference type="STRING" id="1348612.A0A397G3D8"/>
<name>A0A397G3D8_9GLOM</name>
<dbReference type="AlphaFoldDB" id="A0A397G3D8"/>
<dbReference type="OrthoDB" id="2430179at2759"/>
<reference evidence="1 2" key="1">
    <citation type="submission" date="2018-08" db="EMBL/GenBank/DDBJ databases">
        <title>Genome and evolution of the arbuscular mycorrhizal fungus Diversispora epigaea (formerly Glomus versiforme) and its bacterial endosymbionts.</title>
        <authorList>
            <person name="Sun X."/>
            <person name="Fei Z."/>
            <person name="Harrison M."/>
        </authorList>
    </citation>
    <scope>NUCLEOTIDE SEQUENCE [LARGE SCALE GENOMIC DNA]</scope>
    <source>
        <strain evidence="1 2">IT104</strain>
    </source>
</reference>
<organism evidence="1 2">
    <name type="scientific">Diversispora epigaea</name>
    <dbReference type="NCBI Taxonomy" id="1348612"/>
    <lineage>
        <taxon>Eukaryota</taxon>
        <taxon>Fungi</taxon>
        <taxon>Fungi incertae sedis</taxon>
        <taxon>Mucoromycota</taxon>
        <taxon>Glomeromycotina</taxon>
        <taxon>Glomeromycetes</taxon>
        <taxon>Diversisporales</taxon>
        <taxon>Diversisporaceae</taxon>
        <taxon>Diversispora</taxon>
    </lineage>
</organism>
<evidence type="ECO:0000313" key="1">
    <source>
        <dbReference type="EMBL" id="RHZ45532.1"/>
    </source>
</evidence>
<sequence length="305" mass="35577">MEYNELEWECSLLRRNIIQEWVQYLRDPMSYSILPRPLQWVSTLSSSNHPPTWSENSSVDSKDPLYNTLKDLNKIGKLGSQIIFDKTTVKSSKTKEDKIRDIIKRIEIILNKQPDLLQKFPEHESQEGKETWYKNTKEILNSTCKLVKTEAKKEQRGYIAKCIEKRQRYLHECPKQMINSVFETGHKRIVLDRIVEKLSNGKINIITNPEEHIDEKIYDGVTQIITLEEVSNHVRISSNNKAPGPSGIPYEVFKHLGPSAIEWIAKFFNDILRTGQTPRDWSHANVTLIPKPKDWEEQLEITKPI</sequence>
<gene>
    <name evidence="1" type="ORF">Glove_672g2</name>
</gene>
<comment type="caution">
    <text evidence="1">The sequence shown here is derived from an EMBL/GenBank/DDBJ whole genome shotgun (WGS) entry which is preliminary data.</text>
</comment>